<comment type="catalytic activity">
    <reaction evidence="9 10">
        <text>uridine(1498) in 16S rRNA + S-adenosyl-L-methionine = N(3)-methyluridine(1498) in 16S rRNA + S-adenosyl-L-homocysteine + H(+)</text>
        <dbReference type="Rhea" id="RHEA:42920"/>
        <dbReference type="Rhea" id="RHEA-COMP:10283"/>
        <dbReference type="Rhea" id="RHEA-COMP:10284"/>
        <dbReference type="ChEBI" id="CHEBI:15378"/>
        <dbReference type="ChEBI" id="CHEBI:57856"/>
        <dbReference type="ChEBI" id="CHEBI:59789"/>
        <dbReference type="ChEBI" id="CHEBI:65315"/>
        <dbReference type="ChEBI" id="CHEBI:74502"/>
        <dbReference type="EC" id="2.1.1.193"/>
    </reaction>
</comment>
<dbReference type="RefSeq" id="WP_078423505.1">
    <property type="nucleotide sequence ID" value="NZ_CP017018.1"/>
</dbReference>
<dbReference type="NCBIfam" id="TIGR00046">
    <property type="entry name" value="RsmE family RNA methyltransferase"/>
    <property type="match status" value="1"/>
</dbReference>
<name>A0A1S6U8B5_9BACT</name>
<comment type="function">
    <text evidence="8 10">Specifically methylates the N3 position of the uracil ring of uridine 1498 (m3U1498) in 16S rRNA. Acts on the fully assembled 30S ribosomal subunit.</text>
</comment>
<keyword evidence="5 10" id="KW-0489">Methyltransferase</keyword>
<dbReference type="PIRSF" id="PIRSF015601">
    <property type="entry name" value="MTase_slr0722"/>
    <property type="match status" value="1"/>
</dbReference>
<dbReference type="Pfam" id="PF20260">
    <property type="entry name" value="PUA_4"/>
    <property type="match status" value="1"/>
</dbReference>
<dbReference type="Gene3D" id="3.40.1280.10">
    <property type="match status" value="1"/>
</dbReference>
<comment type="subcellular location">
    <subcellularLocation>
        <location evidence="1 10">Cytoplasm</location>
    </subcellularLocation>
</comment>
<sequence>MQFLYDKNAGNERLIVENEPFLHLKARRVKVGDRIEVRNLKDSKRYLYEIESLERRSASLSLVFASLNEKPNYDFKIAWSVIDPKTIEKTLPYLNELGVGKIIFVYTDFSQANFKIDIKRFEYICALSCEQCGRDALMEFEIYDSVDDFSLKYDNIALVNFGGDDISLYKDELLFVGPEGGFSQREIELFTKKFGLKTKHILKSQTAITSVVSKILL</sequence>
<evidence type="ECO:0000256" key="1">
    <source>
        <dbReference type="ARBA" id="ARBA00004496"/>
    </source>
</evidence>
<protein>
    <recommendedName>
        <fullName evidence="10">Ribosomal RNA small subunit methyltransferase E</fullName>
        <ecNumber evidence="10">2.1.1.193</ecNumber>
    </recommendedName>
</protein>
<keyword evidence="6 10" id="KW-0808">Transferase</keyword>
<proteinExistence type="inferred from homology"/>
<dbReference type="GeneID" id="56566731"/>
<keyword evidence="3 10" id="KW-0963">Cytoplasm</keyword>
<evidence type="ECO:0000313" key="13">
    <source>
        <dbReference type="EMBL" id="AQW87939.1"/>
    </source>
</evidence>
<evidence type="ECO:0000256" key="10">
    <source>
        <dbReference type="PIRNR" id="PIRNR015601"/>
    </source>
</evidence>
<dbReference type="InterPro" id="IPR029026">
    <property type="entry name" value="tRNA_m1G_MTases_N"/>
</dbReference>
<dbReference type="InterPro" id="IPR046887">
    <property type="entry name" value="RsmE_PUA-like"/>
</dbReference>
<accession>A0A1S6U8B5</accession>
<keyword evidence="14" id="KW-1185">Reference proteome</keyword>
<dbReference type="EC" id="2.1.1.193" evidence="10"/>
<organism evidence="13 14">
    <name type="scientific">Campylobacter pinnipediorum subsp. caledonicus</name>
    <dbReference type="NCBI Taxonomy" id="1874362"/>
    <lineage>
        <taxon>Bacteria</taxon>
        <taxon>Pseudomonadati</taxon>
        <taxon>Campylobacterota</taxon>
        <taxon>Epsilonproteobacteria</taxon>
        <taxon>Campylobacterales</taxon>
        <taxon>Campylobacteraceae</taxon>
        <taxon>Campylobacter</taxon>
    </lineage>
</organism>
<evidence type="ECO:0000256" key="4">
    <source>
        <dbReference type="ARBA" id="ARBA00022552"/>
    </source>
</evidence>
<keyword evidence="4 10" id="KW-0698">rRNA processing</keyword>
<evidence type="ECO:0000256" key="8">
    <source>
        <dbReference type="ARBA" id="ARBA00025699"/>
    </source>
</evidence>
<evidence type="ECO:0000256" key="7">
    <source>
        <dbReference type="ARBA" id="ARBA00022691"/>
    </source>
</evidence>
<dbReference type="SUPFAM" id="SSF75217">
    <property type="entry name" value="alpha/beta knot"/>
    <property type="match status" value="1"/>
</dbReference>
<dbReference type="PANTHER" id="PTHR30027">
    <property type="entry name" value="RIBOSOMAL RNA SMALL SUBUNIT METHYLTRANSFERASE E"/>
    <property type="match status" value="1"/>
</dbReference>
<dbReference type="NCBIfam" id="NF008695">
    <property type="entry name" value="PRK11713.3-3"/>
    <property type="match status" value="1"/>
</dbReference>
<reference evidence="14" key="1">
    <citation type="submission" date="2016-09" db="EMBL/GenBank/DDBJ databases">
        <title>Comparative genomics of the Campylobacter concisus group.</title>
        <authorList>
            <person name="Miller W.G."/>
            <person name="Yee E."/>
            <person name="Chapman M.H."/>
            <person name="Huynh S."/>
            <person name="Bono J.L."/>
            <person name="On S.L.W."/>
            <person name="StLeger J."/>
            <person name="Foster G."/>
            <person name="Parker C.T."/>
        </authorList>
    </citation>
    <scope>NUCLEOTIDE SEQUENCE [LARGE SCALE GENOMIC DNA]</scope>
    <source>
        <strain evidence="14">RM18021</strain>
    </source>
</reference>
<evidence type="ECO:0000256" key="5">
    <source>
        <dbReference type="ARBA" id="ARBA00022603"/>
    </source>
</evidence>
<dbReference type="EMBL" id="CP017258">
    <property type="protein sequence ID" value="AQW87939.1"/>
    <property type="molecule type" value="Genomic_DNA"/>
</dbReference>
<evidence type="ECO:0000256" key="9">
    <source>
        <dbReference type="ARBA" id="ARBA00047944"/>
    </source>
</evidence>
<comment type="similarity">
    <text evidence="2 10">Belongs to the RNA methyltransferase RsmE family.</text>
</comment>
<dbReference type="InterPro" id="IPR029028">
    <property type="entry name" value="Alpha/beta_knot_MTases"/>
</dbReference>
<evidence type="ECO:0000256" key="6">
    <source>
        <dbReference type="ARBA" id="ARBA00022679"/>
    </source>
</evidence>
<dbReference type="GO" id="GO:0005737">
    <property type="term" value="C:cytoplasm"/>
    <property type="evidence" value="ECO:0007669"/>
    <property type="project" value="UniProtKB-SubCell"/>
</dbReference>
<dbReference type="GO" id="GO:0070042">
    <property type="term" value="F:rRNA (uridine-N3-)-methyltransferase activity"/>
    <property type="evidence" value="ECO:0007669"/>
    <property type="project" value="TreeGrafter"/>
</dbReference>
<feature type="domain" description="Ribosomal RNA small subunit methyltransferase E methyltransferase" evidence="11">
    <location>
        <begin position="70"/>
        <end position="214"/>
    </location>
</feature>
<dbReference type="KEGG" id="cpin:CPIN18020_1091"/>
<evidence type="ECO:0000256" key="2">
    <source>
        <dbReference type="ARBA" id="ARBA00005528"/>
    </source>
</evidence>
<gene>
    <name evidence="13" type="primary">rsmE</name>
    <name evidence="13" type="ORF">CPIN18021_1140</name>
</gene>
<dbReference type="PANTHER" id="PTHR30027:SF3">
    <property type="entry name" value="16S RRNA (URACIL(1498)-N(3))-METHYLTRANSFERASE"/>
    <property type="match status" value="1"/>
</dbReference>
<dbReference type="GO" id="GO:0070475">
    <property type="term" value="P:rRNA base methylation"/>
    <property type="evidence" value="ECO:0007669"/>
    <property type="project" value="TreeGrafter"/>
</dbReference>
<evidence type="ECO:0000313" key="14">
    <source>
        <dbReference type="Proteomes" id="UP000190868"/>
    </source>
</evidence>
<dbReference type="InterPro" id="IPR046886">
    <property type="entry name" value="RsmE_MTase_dom"/>
</dbReference>
<evidence type="ECO:0000256" key="3">
    <source>
        <dbReference type="ARBA" id="ARBA00022490"/>
    </source>
</evidence>
<dbReference type="InterPro" id="IPR006700">
    <property type="entry name" value="RsmE"/>
</dbReference>
<dbReference type="CDD" id="cd18084">
    <property type="entry name" value="RsmE-like"/>
    <property type="match status" value="1"/>
</dbReference>
<dbReference type="Proteomes" id="UP000190868">
    <property type="component" value="Chromosome"/>
</dbReference>
<evidence type="ECO:0000259" key="12">
    <source>
        <dbReference type="Pfam" id="PF20260"/>
    </source>
</evidence>
<dbReference type="Pfam" id="PF04452">
    <property type="entry name" value="Methyltrans_RNA"/>
    <property type="match status" value="1"/>
</dbReference>
<evidence type="ECO:0000259" key="11">
    <source>
        <dbReference type="Pfam" id="PF04452"/>
    </source>
</evidence>
<dbReference type="AlphaFoldDB" id="A0A1S6U8B5"/>
<feature type="domain" description="Ribosomal RNA small subunit methyltransferase E PUA-like" evidence="12">
    <location>
        <begin position="21"/>
        <end position="61"/>
    </location>
</feature>
<keyword evidence="7 10" id="KW-0949">S-adenosyl-L-methionine</keyword>